<dbReference type="FunFam" id="3.90.550.10:FF:000023">
    <property type="entry name" value="Glucose-1-phosphate thymidylyltransferase"/>
    <property type="match status" value="1"/>
</dbReference>
<evidence type="ECO:0000256" key="2">
    <source>
        <dbReference type="ARBA" id="ARBA00010480"/>
    </source>
</evidence>
<dbReference type="EMBL" id="RWIS01000009">
    <property type="protein sequence ID" value="RSK31185.1"/>
    <property type="molecule type" value="Genomic_DNA"/>
</dbReference>
<dbReference type="Gene3D" id="3.90.550.10">
    <property type="entry name" value="Spore Coat Polysaccharide Biosynthesis Protein SpsA, Chain A"/>
    <property type="match status" value="1"/>
</dbReference>
<accession>A0A3R9LYC1</accession>
<comment type="cofactor">
    <cofactor evidence="1">
        <name>Mg(2+)</name>
        <dbReference type="ChEBI" id="CHEBI:18420"/>
    </cofactor>
</comment>
<comment type="similarity">
    <text evidence="2 9">Belongs to the glucose-1-phosphate thymidylyltransferase family.</text>
</comment>
<protein>
    <recommendedName>
        <fullName evidence="3 9">Glucose-1-phosphate thymidylyltransferase</fullName>
        <ecNumber evidence="3 9">2.7.7.24</ecNumber>
    </recommendedName>
</protein>
<evidence type="ECO:0000256" key="3">
    <source>
        <dbReference type="ARBA" id="ARBA00012461"/>
    </source>
</evidence>
<dbReference type="InterPro" id="IPR029044">
    <property type="entry name" value="Nucleotide-diphossugar_trans"/>
</dbReference>
<proteinExistence type="inferred from homology"/>
<organism evidence="11 12">
    <name type="scientific">Hymenobacter metallilatus</name>
    <dbReference type="NCBI Taxonomy" id="2493666"/>
    <lineage>
        <taxon>Bacteria</taxon>
        <taxon>Pseudomonadati</taxon>
        <taxon>Bacteroidota</taxon>
        <taxon>Cytophagia</taxon>
        <taxon>Cytophagales</taxon>
        <taxon>Hymenobacteraceae</taxon>
        <taxon>Hymenobacter</taxon>
    </lineage>
</organism>
<evidence type="ECO:0000313" key="12">
    <source>
        <dbReference type="Proteomes" id="UP000280066"/>
    </source>
</evidence>
<dbReference type="InterPro" id="IPR005907">
    <property type="entry name" value="G1P_thy_trans_s"/>
</dbReference>
<evidence type="ECO:0000256" key="6">
    <source>
        <dbReference type="ARBA" id="ARBA00022723"/>
    </source>
</evidence>
<sequence length="290" mass="32333">MKGIILAGGSGTRLHPLTLAVSKQMMPVYDKPMVYYPLSILMMAGIREILIITTPHDQAQFKKLLGDGSSLGCRFEYVVQEVPNGLAQAFVLGADFIGQDKVALVLGDNIFHGEGMEELLKSNNDPDGGVVYAYHVHDPERYGVVEFDANNKALSIEEKPAKPKSNYAVPGLYFYDNDVVQIARDLKPSPRGEYEITDVNQEYLRRGKLKVGILGRGTAWLDTGTFESLMQAGEFVRVLEQRQGLKVGSIEEVAYRQGFIDADQLRRIAEPLRKSGYGDYLMRLPEQLLM</sequence>
<evidence type="ECO:0000256" key="7">
    <source>
        <dbReference type="ARBA" id="ARBA00022842"/>
    </source>
</evidence>
<keyword evidence="12" id="KW-1185">Reference proteome</keyword>
<dbReference type="EC" id="2.7.7.24" evidence="3 9"/>
<dbReference type="GO" id="GO:0046872">
    <property type="term" value="F:metal ion binding"/>
    <property type="evidence" value="ECO:0007669"/>
    <property type="project" value="UniProtKB-KW"/>
</dbReference>
<dbReference type="CDD" id="cd02538">
    <property type="entry name" value="G1P_TT_short"/>
    <property type="match status" value="1"/>
</dbReference>
<dbReference type="OrthoDB" id="9803871at2"/>
<dbReference type="GO" id="GO:0008879">
    <property type="term" value="F:glucose-1-phosphate thymidylyltransferase activity"/>
    <property type="evidence" value="ECO:0007669"/>
    <property type="project" value="UniProtKB-EC"/>
</dbReference>
<reference evidence="11 12" key="1">
    <citation type="submission" date="2018-12" db="EMBL/GenBank/DDBJ databases">
        <authorList>
            <person name="Feng G."/>
            <person name="Zhu H."/>
        </authorList>
    </citation>
    <scope>NUCLEOTIDE SEQUENCE [LARGE SCALE GENOMIC DNA]</scope>
    <source>
        <strain evidence="11 12">9PBR-2</strain>
    </source>
</reference>
<evidence type="ECO:0000256" key="8">
    <source>
        <dbReference type="ARBA" id="ARBA00049336"/>
    </source>
</evidence>
<gene>
    <name evidence="11" type="primary">rfbA</name>
    <name evidence="11" type="ORF">EI290_14280</name>
</gene>
<evidence type="ECO:0000256" key="5">
    <source>
        <dbReference type="ARBA" id="ARBA00022695"/>
    </source>
</evidence>
<dbReference type="PANTHER" id="PTHR43532:SF1">
    <property type="entry name" value="GLUCOSE-1-PHOSPHATE THYMIDYLYLTRANSFERASE 1"/>
    <property type="match status" value="1"/>
</dbReference>
<keyword evidence="5 9" id="KW-0548">Nucleotidyltransferase</keyword>
<comment type="catalytic activity">
    <reaction evidence="8 9">
        <text>dTTP + alpha-D-glucose 1-phosphate + H(+) = dTDP-alpha-D-glucose + diphosphate</text>
        <dbReference type="Rhea" id="RHEA:15225"/>
        <dbReference type="ChEBI" id="CHEBI:15378"/>
        <dbReference type="ChEBI" id="CHEBI:33019"/>
        <dbReference type="ChEBI" id="CHEBI:37568"/>
        <dbReference type="ChEBI" id="CHEBI:57477"/>
        <dbReference type="ChEBI" id="CHEBI:58601"/>
        <dbReference type="EC" id="2.7.7.24"/>
    </reaction>
</comment>
<dbReference type="NCBIfam" id="TIGR01207">
    <property type="entry name" value="rmlA"/>
    <property type="match status" value="1"/>
</dbReference>
<evidence type="ECO:0000256" key="4">
    <source>
        <dbReference type="ARBA" id="ARBA00022679"/>
    </source>
</evidence>
<dbReference type="Pfam" id="PF00483">
    <property type="entry name" value="NTP_transferase"/>
    <property type="match status" value="1"/>
</dbReference>
<dbReference type="PANTHER" id="PTHR43532">
    <property type="entry name" value="GLUCOSE-1-PHOSPHATE THYMIDYLYLTRANSFERASE"/>
    <property type="match status" value="1"/>
</dbReference>
<keyword evidence="6 9" id="KW-0479">Metal-binding</keyword>
<name>A0A3R9LYC1_9BACT</name>
<evidence type="ECO:0000313" key="11">
    <source>
        <dbReference type="EMBL" id="RSK31185.1"/>
    </source>
</evidence>
<evidence type="ECO:0000259" key="10">
    <source>
        <dbReference type="Pfam" id="PF00483"/>
    </source>
</evidence>
<dbReference type="SUPFAM" id="SSF53448">
    <property type="entry name" value="Nucleotide-diphospho-sugar transferases"/>
    <property type="match status" value="1"/>
</dbReference>
<keyword evidence="4 9" id="KW-0808">Transferase</keyword>
<comment type="function">
    <text evidence="9">Catalyzes the formation of dTDP-glucose, from dTTP and glucose 1-phosphate, as well as its pyrophosphorolysis.</text>
</comment>
<comment type="caution">
    <text evidence="11">The sequence shown here is derived from an EMBL/GenBank/DDBJ whole genome shotgun (WGS) entry which is preliminary data.</text>
</comment>
<evidence type="ECO:0000256" key="1">
    <source>
        <dbReference type="ARBA" id="ARBA00001946"/>
    </source>
</evidence>
<feature type="domain" description="Nucleotidyl transferase" evidence="10">
    <location>
        <begin position="2"/>
        <end position="236"/>
    </location>
</feature>
<dbReference type="InterPro" id="IPR005835">
    <property type="entry name" value="NTP_transferase_dom"/>
</dbReference>
<keyword evidence="7 9" id="KW-0460">Magnesium</keyword>
<evidence type="ECO:0000256" key="9">
    <source>
        <dbReference type="RuleBase" id="RU003706"/>
    </source>
</evidence>
<dbReference type="Proteomes" id="UP000280066">
    <property type="component" value="Unassembled WGS sequence"/>
</dbReference>
<dbReference type="RefSeq" id="WP_125431689.1">
    <property type="nucleotide sequence ID" value="NZ_RWIS01000009.1"/>
</dbReference>
<dbReference type="AlphaFoldDB" id="A0A3R9LYC1"/>